<reference evidence="3 4" key="1">
    <citation type="submission" date="2018-02" db="EMBL/GenBank/DDBJ databases">
        <title>Genomic analysis of the strain RR4-38 isolated from a seawater recirculating aquaculture system.</title>
        <authorList>
            <person name="Kim Y.-S."/>
            <person name="Jang Y.H."/>
            <person name="Kim K.-H."/>
        </authorList>
    </citation>
    <scope>NUCLEOTIDE SEQUENCE [LARGE SCALE GENOMIC DNA]</scope>
    <source>
        <strain evidence="3 4">RR4-38</strain>
    </source>
</reference>
<dbReference type="RefSeq" id="WP_105214037.1">
    <property type="nucleotide sequence ID" value="NZ_CP027062.1"/>
</dbReference>
<dbReference type="Gene3D" id="3.90.1640.10">
    <property type="entry name" value="inorganic pyrophosphatase (n-terminal core)"/>
    <property type="match status" value="1"/>
</dbReference>
<dbReference type="Gene3D" id="3.10.310.30">
    <property type="match status" value="1"/>
</dbReference>
<dbReference type="InterPro" id="IPR038763">
    <property type="entry name" value="DHH_sf"/>
</dbReference>
<evidence type="ECO:0000259" key="1">
    <source>
        <dbReference type="Pfam" id="PF01368"/>
    </source>
</evidence>
<dbReference type="PANTHER" id="PTHR47618">
    <property type="entry name" value="BIFUNCTIONAL OLIGORIBONUCLEASE AND PAP PHOSPHATASE NRNA"/>
    <property type="match status" value="1"/>
</dbReference>
<dbReference type="KEGG" id="aue:C5O00_00730"/>
<dbReference type="AlphaFoldDB" id="A0A2S0HT48"/>
<evidence type="ECO:0000313" key="4">
    <source>
        <dbReference type="Proteomes" id="UP000238442"/>
    </source>
</evidence>
<accession>A0A2S0HT48</accession>
<protein>
    <submittedName>
        <fullName evidence="3">DHH family phosphoesterase</fullName>
    </submittedName>
</protein>
<feature type="domain" description="DHHA1" evidence="2">
    <location>
        <begin position="245"/>
        <end position="316"/>
    </location>
</feature>
<dbReference type="Pfam" id="PF01368">
    <property type="entry name" value="DHH"/>
    <property type="match status" value="1"/>
</dbReference>
<dbReference type="PANTHER" id="PTHR47618:SF1">
    <property type="entry name" value="BIFUNCTIONAL OLIGORIBONUCLEASE AND PAP PHOSPHATASE NRNA"/>
    <property type="match status" value="1"/>
</dbReference>
<organism evidence="3 4">
    <name type="scientific">Pukyongia salina</name>
    <dbReference type="NCBI Taxonomy" id="2094025"/>
    <lineage>
        <taxon>Bacteria</taxon>
        <taxon>Pseudomonadati</taxon>
        <taxon>Bacteroidota</taxon>
        <taxon>Flavobacteriia</taxon>
        <taxon>Flavobacteriales</taxon>
        <taxon>Flavobacteriaceae</taxon>
        <taxon>Pukyongia</taxon>
    </lineage>
</organism>
<dbReference type="InterPro" id="IPR051319">
    <property type="entry name" value="Oligoribo/pAp-PDE_c-di-AMP_PDE"/>
</dbReference>
<sequence>MNEAITASAKALLATPKNIVVVGHKNPDGDAVGSCLALANTLNAMGHEAQVIMPNDFPDFLKWLPDCEQVLIFDKEVEKSTRFINDAELIFTLDFNALDRTGDMVQPLSEATADFILIDHHQQPDDYAAVIYSDTAMSSTCEMVFHFIDALGKLDLITADTATLLYTGIMTDTGSFRYPATSATTHRVIAHLIECGVNNAEIHQNIYDTNTPDRIALLGVALQNMKILPEYRTAYITLSQQELDENNFKKGDTEGFVNYALSVSGVVFALIFIENKQEQIVKISLRSKGSFSVNEFARKYFNGGGHTNAAGGRSSLPLDKTITEFISILPSHKKELTDES</sequence>
<dbReference type="Proteomes" id="UP000238442">
    <property type="component" value="Chromosome"/>
</dbReference>
<evidence type="ECO:0000313" key="3">
    <source>
        <dbReference type="EMBL" id="AVI49764.1"/>
    </source>
</evidence>
<proteinExistence type="predicted"/>
<keyword evidence="4" id="KW-1185">Reference proteome</keyword>
<dbReference type="GO" id="GO:0003676">
    <property type="term" value="F:nucleic acid binding"/>
    <property type="evidence" value="ECO:0007669"/>
    <property type="project" value="InterPro"/>
</dbReference>
<dbReference type="InterPro" id="IPR001667">
    <property type="entry name" value="DDH_dom"/>
</dbReference>
<dbReference type="EMBL" id="CP027062">
    <property type="protein sequence ID" value="AVI49764.1"/>
    <property type="molecule type" value="Genomic_DNA"/>
</dbReference>
<gene>
    <name evidence="3" type="ORF">C5O00_00730</name>
</gene>
<dbReference type="Pfam" id="PF02272">
    <property type="entry name" value="DHHA1"/>
    <property type="match status" value="1"/>
</dbReference>
<dbReference type="InterPro" id="IPR003156">
    <property type="entry name" value="DHHA1_dom"/>
</dbReference>
<dbReference type="OrthoDB" id="9803668at2"/>
<feature type="domain" description="DDH" evidence="1">
    <location>
        <begin position="18"/>
        <end position="169"/>
    </location>
</feature>
<name>A0A2S0HT48_9FLAO</name>
<evidence type="ECO:0000259" key="2">
    <source>
        <dbReference type="Pfam" id="PF02272"/>
    </source>
</evidence>
<dbReference type="SUPFAM" id="SSF64182">
    <property type="entry name" value="DHH phosphoesterases"/>
    <property type="match status" value="1"/>
</dbReference>